<gene>
    <name evidence="2" type="ORF">BTW07_14730</name>
</gene>
<dbReference type="STRING" id="404433.BTW07_14730"/>
<comment type="caution">
    <text evidence="2">The sequence shown here is derived from an EMBL/GenBank/DDBJ whole genome shotgun (WGS) entry which is preliminary data.</text>
</comment>
<dbReference type="InterPro" id="IPR025484">
    <property type="entry name" value="DUF4376"/>
</dbReference>
<dbReference type="AlphaFoldDB" id="A0A1Q8SPJ2"/>
<evidence type="ECO:0000313" key="2">
    <source>
        <dbReference type="EMBL" id="OLO03335.1"/>
    </source>
</evidence>
<accession>A0A1Q8SPJ2</accession>
<dbReference type="OrthoDB" id="8596093at2"/>
<feature type="domain" description="DUF4376" evidence="1">
    <location>
        <begin position="74"/>
        <end position="184"/>
    </location>
</feature>
<dbReference type="Pfam" id="PF14301">
    <property type="entry name" value="DUF4376"/>
    <property type="match status" value="1"/>
</dbReference>
<dbReference type="RefSeq" id="WP_075570937.1">
    <property type="nucleotide sequence ID" value="NZ_MSDO01000022.1"/>
</dbReference>
<proteinExistence type="predicted"/>
<dbReference type="Proteomes" id="UP000186878">
    <property type="component" value="Unassembled WGS sequence"/>
</dbReference>
<reference evidence="2 3" key="1">
    <citation type="submission" date="2016-12" db="EMBL/GenBank/DDBJ databases">
        <title>Draft genome sequences of strains Salinicola socius SMB35, Salinicola sp. MH3R3-1 and Chromohalobacter sp. SMB17 from the Verkhnekamsk potash mining region of Russia.</title>
        <authorList>
            <person name="Mavrodi D.V."/>
            <person name="Olsson B.E."/>
            <person name="Korsakova E.S."/>
            <person name="Pyankova A."/>
            <person name="Mavrodi O.V."/>
            <person name="Plotnikova E.G."/>
        </authorList>
    </citation>
    <scope>NUCLEOTIDE SEQUENCE [LARGE SCALE GENOMIC DNA]</scope>
    <source>
        <strain evidence="2 3">SMB35</strain>
    </source>
</reference>
<protein>
    <recommendedName>
        <fullName evidence="1">DUF4376 domain-containing protein</fullName>
    </recommendedName>
</protein>
<evidence type="ECO:0000259" key="1">
    <source>
        <dbReference type="Pfam" id="PF14301"/>
    </source>
</evidence>
<name>A0A1Q8SPJ2_9GAMM</name>
<keyword evidence="3" id="KW-1185">Reference proteome</keyword>
<dbReference type="EMBL" id="MSDO01000022">
    <property type="protein sequence ID" value="OLO03335.1"/>
    <property type="molecule type" value="Genomic_DNA"/>
</dbReference>
<organism evidence="2 3">
    <name type="scientific">Salinicola socius</name>
    <dbReference type="NCBI Taxonomy" id="404433"/>
    <lineage>
        <taxon>Bacteria</taxon>
        <taxon>Pseudomonadati</taxon>
        <taxon>Pseudomonadota</taxon>
        <taxon>Gammaproteobacteria</taxon>
        <taxon>Oceanospirillales</taxon>
        <taxon>Halomonadaceae</taxon>
        <taxon>Salinicola</taxon>
    </lineage>
</organism>
<sequence>MKFSPSTKQFFPAELISVYTAAGTLPADVIDISAETFDEFVSTEKPAGKVVGADAAGTPVWVDSPLDPISDIAQRQRRMIDKALDAALAAGMAYTLPDGSDDVIQTRPDQDEANLLGLAIEARDLRTAGETGAVMSLRAKSNTVYSLTPEQMIALTDAAKEFKQALLAKSWQLKDAVSAVLEAGDRAALEAITWDTDSTDQPKN</sequence>
<evidence type="ECO:0000313" key="3">
    <source>
        <dbReference type="Proteomes" id="UP000186878"/>
    </source>
</evidence>